<organism evidence="2 3">
    <name type="scientific">Tritrichomonas musculus</name>
    <dbReference type="NCBI Taxonomy" id="1915356"/>
    <lineage>
        <taxon>Eukaryota</taxon>
        <taxon>Metamonada</taxon>
        <taxon>Parabasalia</taxon>
        <taxon>Tritrichomonadida</taxon>
        <taxon>Tritrichomonadidae</taxon>
        <taxon>Tritrichomonas</taxon>
    </lineage>
</organism>
<evidence type="ECO:0000313" key="2">
    <source>
        <dbReference type="EMBL" id="KAK8899225.1"/>
    </source>
</evidence>
<feature type="coiled-coil region" evidence="1">
    <location>
        <begin position="329"/>
        <end position="356"/>
    </location>
</feature>
<proteinExistence type="predicted"/>
<keyword evidence="3" id="KW-1185">Reference proteome</keyword>
<protein>
    <submittedName>
        <fullName evidence="2">Uncharacterized protein</fullName>
    </submittedName>
</protein>
<dbReference type="EMBL" id="JAPFFF010000001">
    <property type="protein sequence ID" value="KAK8899225.1"/>
    <property type="molecule type" value="Genomic_DNA"/>
</dbReference>
<feature type="coiled-coil region" evidence="1">
    <location>
        <begin position="63"/>
        <end position="126"/>
    </location>
</feature>
<name>A0ABR2LAB8_9EUKA</name>
<evidence type="ECO:0000256" key="1">
    <source>
        <dbReference type="SAM" id="Coils"/>
    </source>
</evidence>
<keyword evidence="1" id="KW-0175">Coiled coil</keyword>
<comment type="caution">
    <text evidence="2">The sequence shown here is derived from an EMBL/GenBank/DDBJ whole genome shotgun (WGS) entry which is preliminary data.</text>
</comment>
<accession>A0ABR2LAB8</accession>
<dbReference type="Proteomes" id="UP001470230">
    <property type="component" value="Unassembled WGS sequence"/>
</dbReference>
<sequence length="400" mass="47120">MLNTSNPTSKRIFALNTFLTFSQEDDIKSHDFFMELAKNRRNTRRLIALDENLIFIKKNILSFSEIKKECQEKLLELEGIQEKLFSISSEKISLNDLILFTTSEKIEDLESKKKIFEDDIKHFNEEICNLKNSKNVENKVNNMLQQENALLKCKQTKAKVENSKTNTVHIQLNENLESHEKNYLSATTKNETLKISNSNLNISQSVYDNKIINTKEKILNLQKEYFIKKRISLKLMKDEINEKIKFTNKEQEEKLIQQITLIKSKIASSQNLNKHIESELNKIHSEFIHLISKTFDSEQQKDEMISINQFLSEISNNLKKDEVEKTDEITKLNTIISQLKKENENINSDNEKMEKTIFDYQISNNEKNEQWDQYITYLLRDVSNIKSEIDKIKIKLNKHI</sequence>
<reference evidence="2 3" key="1">
    <citation type="submission" date="2024-04" db="EMBL/GenBank/DDBJ databases">
        <title>Tritrichomonas musculus Genome.</title>
        <authorList>
            <person name="Alves-Ferreira E."/>
            <person name="Grigg M."/>
            <person name="Lorenzi H."/>
            <person name="Galac M."/>
        </authorList>
    </citation>
    <scope>NUCLEOTIDE SEQUENCE [LARGE SCALE GENOMIC DNA]</scope>
    <source>
        <strain evidence="2 3">EAF2021</strain>
    </source>
</reference>
<evidence type="ECO:0000313" key="3">
    <source>
        <dbReference type="Proteomes" id="UP001470230"/>
    </source>
</evidence>
<gene>
    <name evidence="2" type="ORF">M9Y10_001530</name>
</gene>